<evidence type="ECO:0000313" key="4">
    <source>
        <dbReference type="Proteomes" id="UP001162060"/>
    </source>
</evidence>
<evidence type="ECO:0000256" key="2">
    <source>
        <dbReference type="SAM" id="SignalP"/>
    </source>
</evidence>
<keyword evidence="1" id="KW-0175">Coiled coil</keyword>
<gene>
    <name evidence="3" type="ORF">PM001_LOCUS800</name>
</gene>
<accession>A0AAV1T0T7</accession>
<feature type="chain" id="PRO_5043572884" evidence="2">
    <location>
        <begin position="24"/>
        <end position="309"/>
    </location>
</feature>
<evidence type="ECO:0000313" key="3">
    <source>
        <dbReference type="EMBL" id="CAK7894443.1"/>
    </source>
</evidence>
<comment type="caution">
    <text evidence="3">The sequence shown here is derived from an EMBL/GenBank/DDBJ whole genome shotgun (WGS) entry which is preliminary data.</text>
</comment>
<sequence>MRSTFSFIPFVVVAASLPLASHAVNFRTPSWLAKLRGVDQGELKNPVSNSVLDAIPPLKPYLLDRKEPVDTAFSKMALYHFPQRVKIDETLRMQAAIYQRVEDLTEDVMQSRKRLDDMNCFPFGATACKSQMDRARDRYQSHEKMLAQSKLELRKVDEKLTRDEGAIVTYAGGKDFKRWYAHAVEVGSPIKMYQTLLPHMNVFGTAAIIEVLLSYRATKEIGEKLQLGQFTHWLSDKRISSEDQLTRHLNSGWSGFSISDVDIKRQVPSPSTNTISSLRGTTGVDIPGWMLKNILKKYNKYCNQAKTKK</sequence>
<reference evidence="3" key="1">
    <citation type="submission" date="2024-01" db="EMBL/GenBank/DDBJ databases">
        <authorList>
            <person name="Webb A."/>
        </authorList>
    </citation>
    <scope>NUCLEOTIDE SEQUENCE</scope>
    <source>
        <strain evidence="3">Pm1</strain>
    </source>
</reference>
<feature type="coiled-coil region" evidence="1">
    <location>
        <begin position="132"/>
        <end position="159"/>
    </location>
</feature>
<protein>
    <submittedName>
        <fullName evidence="3">Uncharacterized protein</fullName>
    </submittedName>
</protein>
<name>A0AAV1T0T7_9STRA</name>
<organism evidence="3 4">
    <name type="scientific">Peronospora matthiolae</name>
    <dbReference type="NCBI Taxonomy" id="2874970"/>
    <lineage>
        <taxon>Eukaryota</taxon>
        <taxon>Sar</taxon>
        <taxon>Stramenopiles</taxon>
        <taxon>Oomycota</taxon>
        <taxon>Peronosporomycetes</taxon>
        <taxon>Peronosporales</taxon>
        <taxon>Peronosporaceae</taxon>
        <taxon>Peronospora</taxon>
    </lineage>
</organism>
<dbReference type="EMBL" id="CAKLBY020000004">
    <property type="protein sequence ID" value="CAK7894443.1"/>
    <property type="molecule type" value="Genomic_DNA"/>
</dbReference>
<dbReference type="Proteomes" id="UP001162060">
    <property type="component" value="Unassembled WGS sequence"/>
</dbReference>
<evidence type="ECO:0000256" key="1">
    <source>
        <dbReference type="SAM" id="Coils"/>
    </source>
</evidence>
<feature type="signal peptide" evidence="2">
    <location>
        <begin position="1"/>
        <end position="23"/>
    </location>
</feature>
<dbReference type="AlphaFoldDB" id="A0AAV1T0T7"/>
<keyword evidence="2" id="KW-0732">Signal</keyword>
<proteinExistence type="predicted"/>